<evidence type="ECO:0000313" key="2">
    <source>
        <dbReference type="Proteomes" id="UP000298663"/>
    </source>
</evidence>
<reference evidence="1 2" key="1">
    <citation type="journal article" date="2015" name="Genome Biol.">
        <title>Comparative genomics of Steinernema reveals deeply conserved gene regulatory networks.</title>
        <authorList>
            <person name="Dillman A.R."/>
            <person name="Macchietto M."/>
            <person name="Porter C.F."/>
            <person name="Rogers A."/>
            <person name="Williams B."/>
            <person name="Antoshechkin I."/>
            <person name="Lee M.M."/>
            <person name="Goodwin Z."/>
            <person name="Lu X."/>
            <person name="Lewis E.E."/>
            <person name="Goodrich-Blair H."/>
            <person name="Stock S.P."/>
            <person name="Adams B.J."/>
            <person name="Sternberg P.W."/>
            <person name="Mortazavi A."/>
        </authorList>
    </citation>
    <scope>NUCLEOTIDE SEQUENCE [LARGE SCALE GENOMIC DNA]</scope>
    <source>
        <strain evidence="1 2">ALL</strain>
    </source>
</reference>
<name>A0A4U8UMA5_STECR</name>
<sequence>MCAQMSKEREKYNLGCLPEEGPLIFQCVVLDVLLLVWWSLLTSYGPRTGSTHQSDACAFGKRWWWPVRGAKRRYVFEESRTNVSFFNSIRSATARQSRVLVGLNRNRLR</sequence>
<organism evidence="1 2">
    <name type="scientific">Steinernema carpocapsae</name>
    <name type="common">Entomopathogenic nematode</name>
    <dbReference type="NCBI Taxonomy" id="34508"/>
    <lineage>
        <taxon>Eukaryota</taxon>
        <taxon>Metazoa</taxon>
        <taxon>Ecdysozoa</taxon>
        <taxon>Nematoda</taxon>
        <taxon>Chromadorea</taxon>
        <taxon>Rhabditida</taxon>
        <taxon>Tylenchina</taxon>
        <taxon>Panagrolaimomorpha</taxon>
        <taxon>Strongyloidoidea</taxon>
        <taxon>Steinernematidae</taxon>
        <taxon>Steinernema</taxon>
    </lineage>
</organism>
<evidence type="ECO:0000313" key="1">
    <source>
        <dbReference type="EMBL" id="TMS33739.1"/>
    </source>
</evidence>
<reference evidence="1 2" key="2">
    <citation type="journal article" date="2019" name="G3 (Bethesda)">
        <title>Hybrid Assembly of the Genome of the Entomopathogenic Nematode Steinernema carpocapsae Identifies the X-Chromosome.</title>
        <authorList>
            <person name="Serra L."/>
            <person name="Macchietto M."/>
            <person name="Macias-Munoz A."/>
            <person name="McGill C.J."/>
            <person name="Rodriguez I.M."/>
            <person name="Rodriguez B."/>
            <person name="Murad R."/>
            <person name="Mortazavi A."/>
        </authorList>
    </citation>
    <scope>NUCLEOTIDE SEQUENCE [LARGE SCALE GENOMIC DNA]</scope>
    <source>
        <strain evidence="1 2">ALL</strain>
    </source>
</reference>
<dbReference type="Proteomes" id="UP000298663">
    <property type="component" value="Chromosome X"/>
</dbReference>
<dbReference type="EMBL" id="CM016762">
    <property type="protein sequence ID" value="TMS33739.1"/>
    <property type="molecule type" value="Genomic_DNA"/>
</dbReference>
<dbReference type="EMBL" id="AZBU02000001">
    <property type="protein sequence ID" value="TMS33739.1"/>
    <property type="molecule type" value="Genomic_DNA"/>
</dbReference>
<proteinExistence type="predicted"/>
<keyword evidence="2" id="KW-1185">Reference proteome</keyword>
<dbReference type="AlphaFoldDB" id="A0A4U8UMA5"/>
<gene>
    <name evidence="1" type="ORF">L596_001442</name>
</gene>
<comment type="caution">
    <text evidence="1">The sequence shown here is derived from an EMBL/GenBank/DDBJ whole genome shotgun (WGS) entry which is preliminary data.</text>
</comment>
<accession>A0A4U8UMA5</accession>
<protein>
    <submittedName>
        <fullName evidence="1">Uncharacterized protein</fullName>
    </submittedName>
</protein>